<dbReference type="RefSeq" id="WP_042218447.1">
    <property type="nucleotide sequence ID" value="NZ_CP009285.1"/>
</dbReference>
<keyword evidence="1" id="KW-0472">Membrane</keyword>
<feature type="transmembrane region" description="Helical" evidence="1">
    <location>
        <begin position="62"/>
        <end position="82"/>
    </location>
</feature>
<keyword evidence="1" id="KW-1133">Transmembrane helix</keyword>
<evidence type="ECO:0008006" key="4">
    <source>
        <dbReference type="Google" id="ProtNLM"/>
    </source>
</evidence>
<dbReference type="PANTHER" id="PTHR37305:SF1">
    <property type="entry name" value="MEMBRANE PROTEIN"/>
    <property type="match status" value="1"/>
</dbReference>
<dbReference type="KEGG" id="pbd:PBOR_35185"/>
<evidence type="ECO:0000313" key="2">
    <source>
        <dbReference type="EMBL" id="AIQ61566.1"/>
    </source>
</evidence>
<dbReference type="OrthoDB" id="4336274at2"/>
<dbReference type="AlphaFoldDB" id="A0A089LJ63"/>
<gene>
    <name evidence="2" type="ORF">PBOR_35185</name>
</gene>
<dbReference type="Proteomes" id="UP000029518">
    <property type="component" value="Chromosome"/>
</dbReference>
<evidence type="ECO:0000256" key="1">
    <source>
        <dbReference type="SAM" id="Phobius"/>
    </source>
</evidence>
<evidence type="ECO:0000313" key="3">
    <source>
        <dbReference type="Proteomes" id="UP000029518"/>
    </source>
</evidence>
<proteinExistence type="predicted"/>
<accession>A0A089LJ63</accession>
<feature type="transmembrane region" description="Helical" evidence="1">
    <location>
        <begin position="154"/>
        <end position="176"/>
    </location>
</feature>
<protein>
    <recommendedName>
        <fullName evidence="4">Bacitracin ABC transporter permease</fullName>
    </recommendedName>
</protein>
<dbReference type="EMBL" id="CP009285">
    <property type="protein sequence ID" value="AIQ61566.1"/>
    <property type="molecule type" value="Genomic_DNA"/>
</dbReference>
<feature type="transmembrane region" description="Helical" evidence="1">
    <location>
        <begin position="182"/>
        <end position="205"/>
    </location>
</feature>
<dbReference type="PANTHER" id="PTHR37305">
    <property type="entry name" value="INTEGRAL MEMBRANE PROTEIN-RELATED"/>
    <property type="match status" value="1"/>
</dbReference>
<dbReference type="Pfam" id="PF12730">
    <property type="entry name" value="ABC2_membrane_4"/>
    <property type="match status" value="1"/>
</dbReference>
<reference evidence="2" key="1">
    <citation type="submission" date="2014-08" db="EMBL/GenBank/DDBJ databases">
        <title>Comparative genomics of the Paenibacillus odorifer group.</title>
        <authorList>
            <person name="den Bakker H.C."/>
            <person name="Tsai Y.-C.Y.-C."/>
            <person name="Martin N."/>
            <person name="Korlach J."/>
            <person name="Wiedmann M."/>
        </authorList>
    </citation>
    <scope>NUCLEOTIDE SEQUENCE [LARGE SCALE GENOMIC DNA]</scope>
    <source>
        <strain evidence="2">DSM 13188</strain>
    </source>
</reference>
<keyword evidence="3" id="KW-1185">Reference proteome</keyword>
<dbReference type="HOGENOM" id="CLU_093174_1_0_9"/>
<feature type="transmembrane region" description="Helical" evidence="1">
    <location>
        <begin position="102"/>
        <end position="134"/>
    </location>
</feature>
<sequence length="249" mass="26925">MNRWKSALWVEVLKLRRSRLFWISLVSSIMVPVMIGLVFSGTIGSQSSFEGEINMAGLLKELGVVISMGGLIGFGFVFSWIFGREYSDRTVKDLLALPLSRYGVAAAKLIVAAVLCAVLALLVFMAGCLTAWLVRLDGWSLDAIVQGFSGYARICLMVICLSIPVAWMACVGRGYLTPLGVVLLTIVVAQFGGALGIVEYIPWAVPGLLSGASGEEKSHLELLSRMLPYLTGAVGIIGTLAWWRYADQT</sequence>
<feature type="transmembrane region" description="Helical" evidence="1">
    <location>
        <begin position="226"/>
        <end position="245"/>
    </location>
</feature>
<feature type="transmembrane region" description="Helical" evidence="1">
    <location>
        <begin position="20"/>
        <end position="41"/>
    </location>
</feature>
<name>A0A089LJ63_PAEBO</name>
<keyword evidence="1" id="KW-0812">Transmembrane</keyword>
<organism evidence="2 3">
    <name type="scientific">Paenibacillus borealis</name>
    <dbReference type="NCBI Taxonomy" id="160799"/>
    <lineage>
        <taxon>Bacteria</taxon>
        <taxon>Bacillati</taxon>
        <taxon>Bacillota</taxon>
        <taxon>Bacilli</taxon>
        <taxon>Bacillales</taxon>
        <taxon>Paenibacillaceae</taxon>
        <taxon>Paenibacillus</taxon>
    </lineage>
</organism>